<dbReference type="KEGG" id="bvr:BVIR_751"/>
<dbReference type="Pfam" id="PF19596">
    <property type="entry name" value="DUF6101"/>
    <property type="match status" value="1"/>
</dbReference>
<dbReference type="RefSeq" id="WP_257720206.1">
    <property type="nucleotide sequence ID" value="NZ_CP012946.1"/>
</dbReference>
<feature type="compositionally biased region" description="Basic residues" evidence="1">
    <location>
        <begin position="154"/>
        <end position="176"/>
    </location>
</feature>
<protein>
    <submittedName>
        <fullName evidence="2">Uncharacterized protein</fullName>
    </submittedName>
</protein>
<name>A0A0P0INS5_BLAVI</name>
<gene>
    <name evidence="2" type="ORF">BVIRIDIS_01960</name>
</gene>
<dbReference type="Proteomes" id="UP000065734">
    <property type="component" value="Chromosome I"/>
</dbReference>
<dbReference type="STRING" id="1079.BVIR_751"/>
<accession>A0A0P0INS5</accession>
<evidence type="ECO:0000313" key="3">
    <source>
        <dbReference type="Proteomes" id="UP000065734"/>
    </source>
</evidence>
<evidence type="ECO:0000256" key="1">
    <source>
        <dbReference type="SAM" id="MobiDB-lite"/>
    </source>
</evidence>
<dbReference type="AlphaFoldDB" id="A0A0P0INS5"/>
<sequence length="195" mass="21434">MQRQTECGIGLSSGAARTSRIDPFALPACFAAVDPSADGRIREIEIDRTRVIVRRAVAGVRMRLNVPIESYLGVVVRIEPDVTPDHSQIAVVLAHRDPALSVTLSAADDCDDVIADWQAWAKSLGCPLLIGNGDGSWREPMTRLGAVVVTTPSPRRRRHSPHTRRRPKALMRRKPGRPAATAKVYRDECEIIARS</sequence>
<proteinExistence type="predicted"/>
<reference evidence="3" key="1">
    <citation type="journal article" date="2016" name="Genome Announc.">
        <title>Revised genome sequence of the purple photosynthetic bacterium Blastochloris viridis.</title>
        <authorList>
            <person name="Liu L.N."/>
            <person name="Faulkner M."/>
            <person name="Liu X."/>
            <person name="Huang F."/>
            <person name="Darby A.C."/>
            <person name="Hall N."/>
        </authorList>
    </citation>
    <scope>NUCLEOTIDE SEQUENCE [LARGE SCALE GENOMIC DNA]</scope>
    <source>
        <strain evidence="3">ATCC 19567 / DSM 133 / F</strain>
    </source>
</reference>
<feature type="region of interest" description="Disordered" evidence="1">
    <location>
        <begin position="153"/>
        <end position="179"/>
    </location>
</feature>
<keyword evidence="3" id="KW-1185">Reference proteome</keyword>
<dbReference type="InterPro" id="IPR046083">
    <property type="entry name" value="DUF6101"/>
</dbReference>
<dbReference type="EMBL" id="LN907867">
    <property type="protein sequence ID" value="CUU41208.1"/>
    <property type="molecule type" value="Genomic_DNA"/>
</dbReference>
<organism evidence="2 3">
    <name type="scientific">Blastochloris viridis</name>
    <name type="common">Rhodopseudomonas viridis</name>
    <dbReference type="NCBI Taxonomy" id="1079"/>
    <lineage>
        <taxon>Bacteria</taxon>
        <taxon>Pseudomonadati</taxon>
        <taxon>Pseudomonadota</taxon>
        <taxon>Alphaproteobacteria</taxon>
        <taxon>Hyphomicrobiales</taxon>
        <taxon>Blastochloridaceae</taxon>
        <taxon>Blastochloris</taxon>
    </lineage>
</organism>
<evidence type="ECO:0000313" key="2">
    <source>
        <dbReference type="EMBL" id="CUU41208.1"/>
    </source>
</evidence>